<proteinExistence type="predicted"/>
<evidence type="ECO:0000313" key="2">
    <source>
        <dbReference type="EMBL" id="KEH43742.1"/>
    </source>
</evidence>
<keyword evidence="4" id="KW-1185">Reference proteome</keyword>
<reference evidence="3" key="3">
    <citation type="submission" date="2015-04" db="UniProtKB">
        <authorList>
            <consortium name="EnsemblPlants"/>
        </authorList>
    </citation>
    <scope>IDENTIFICATION</scope>
    <source>
        <strain evidence="3">cv. Jemalong A17</strain>
    </source>
</reference>
<dbReference type="HOGENOM" id="CLU_2516006_0_0_1"/>
<reference evidence="2 4" key="1">
    <citation type="journal article" date="2011" name="Nature">
        <title>The Medicago genome provides insight into the evolution of rhizobial symbioses.</title>
        <authorList>
            <person name="Young N.D."/>
            <person name="Debelle F."/>
            <person name="Oldroyd G.E."/>
            <person name="Geurts R."/>
            <person name="Cannon S.B."/>
            <person name="Udvardi M.K."/>
            <person name="Benedito V.A."/>
            <person name="Mayer K.F."/>
            <person name="Gouzy J."/>
            <person name="Schoof H."/>
            <person name="Van de Peer Y."/>
            <person name="Proost S."/>
            <person name="Cook D.R."/>
            <person name="Meyers B.C."/>
            <person name="Spannagl M."/>
            <person name="Cheung F."/>
            <person name="De Mita S."/>
            <person name="Krishnakumar V."/>
            <person name="Gundlach H."/>
            <person name="Zhou S."/>
            <person name="Mudge J."/>
            <person name="Bharti A.K."/>
            <person name="Murray J.D."/>
            <person name="Naoumkina M.A."/>
            <person name="Rosen B."/>
            <person name="Silverstein K.A."/>
            <person name="Tang H."/>
            <person name="Rombauts S."/>
            <person name="Zhao P.X."/>
            <person name="Zhou P."/>
            <person name="Barbe V."/>
            <person name="Bardou P."/>
            <person name="Bechner M."/>
            <person name="Bellec A."/>
            <person name="Berger A."/>
            <person name="Berges H."/>
            <person name="Bidwell S."/>
            <person name="Bisseling T."/>
            <person name="Choisne N."/>
            <person name="Couloux A."/>
            <person name="Denny R."/>
            <person name="Deshpande S."/>
            <person name="Dai X."/>
            <person name="Doyle J.J."/>
            <person name="Dudez A.M."/>
            <person name="Farmer A.D."/>
            <person name="Fouteau S."/>
            <person name="Franken C."/>
            <person name="Gibelin C."/>
            <person name="Gish J."/>
            <person name="Goldstein S."/>
            <person name="Gonzalez A.J."/>
            <person name="Green P.J."/>
            <person name="Hallab A."/>
            <person name="Hartog M."/>
            <person name="Hua A."/>
            <person name="Humphray S.J."/>
            <person name="Jeong D.H."/>
            <person name="Jing Y."/>
            <person name="Jocker A."/>
            <person name="Kenton S.M."/>
            <person name="Kim D.J."/>
            <person name="Klee K."/>
            <person name="Lai H."/>
            <person name="Lang C."/>
            <person name="Lin S."/>
            <person name="Macmil S.L."/>
            <person name="Magdelenat G."/>
            <person name="Matthews L."/>
            <person name="McCorrison J."/>
            <person name="Monaghan E.L."/>
            <person name="Mun J.H."/>
            <person name="Najar F.Z."/>
            <person name="Nicholson C."/>
            <person name="Noirot C."/>
            <person name="O'Bleness M."/>
            <person name="Paule C.R."/>
            <person name="Poulain J."/>
            <person name="Prion F."/>
            <person name="Qin B."/>
            <person name="Qu C."/>
            <person name="Retzel E.F."/>
            <person name="Riddle C."/>
            <person name="Sallet E."/>
            <person name="Samain S."/>
            <person name="Samson N."/>
            <person name="Sanders I."/>
            <person name="Saurat O."/>
            <person name="Scarpelli C."/>
            <person name="Schiex T."/>
            <person name="Segurens B."/>
            <person name="Severin A.J."/>
            <person name="Sherrier D.J."/>
            <person name="Shi R."/>
            <person name="Sims S."/>
            <person name="Singer S.R."/>
            <person name="Sinharoy S."/>
            <person name="Sterck L."/>
            <person name="Viollet A."/>
            <person name="Wang B.B."/>
            <person name="Wang K."/>
            <person name="Wang M."/>
            <person name="Wang X."/>
            <person name="Warfsmann J."/>
            <person name="Weissenbach J."/>
            <person name="White D.D."/>
            <person name="White J.D."/>
            <person name="Wiley G.B."/>
            <person name="Wincker P."/>
            <person name="Xing Y."/>
            <person name="Yang L."/>
            <person name="Yao Z."/>
            <person name="Ying F."/>
            <person name="Zhai J."/>
            <person name="Zhou L."/>
            <person name="Zuber A."/>
            <person name="Denarie J."/>
            <person name="Dixon R.A."/>
            <person name="May G.D."/>
            <person name="Schwartz D.C."/>
            <person name="Rogers J."/>
            <person name="Quetier F."/>
            <person name="Town C.D."/>
            <person name="Roe B.A."/>
        </authorList>
    </citation>
    <scope>NUCLEOTIDE SEQUENCE [LARGE SCALE GENOMIC DNA]</scope>
    <source>
        <strain evidence="2">A17</strain>
        <strain evidence="3 4">cv. Jemalong A17</strain>
    </source>
</reference>
<evidence type="ECO:0000256" key="1">
    <source>
        <dbReference type="SAM" id="MobiDB-lite"/>
    </source>
</evidence>
<dbReference type="Proteomes" id="UP000002051">
    <property type="component" value="Unassembled WGS sequence"/>
</dbReference>
<dbReference type="EMBL" id="CM001217">
    <property type="protein sequence ID" value="KEH43742.1"/>
    <property type="molecule type" value="Genomic_DNA"/>
</dbReference>
<evidence type="ECO:0000313" key="3">
    <source>
        <dbReference type="EnsemblPlants" id="KEH43742"/>
    </source>
</evidence>
<feature type="region of interest" description="Disordered" evidence="1">
    <location>
        <begin position="21"/>
        <end position="40"/>
    </location>
</feature>
<sequence>MAWEWTKISSSSIREMTFLSMSSSSSHNKDEERNKNIKKGKRAHMCMKKLALTRLREEEIVLDYSISKLKRGFVIATKNKYQESR</sequence>
<organism evidence="2 4">
    <name type="scientific">Medicago truncatula</name>
    <name type="common">Barrel medic</name>
    <name type="synonym">Medicago tribuloides</name>
    <dbReference type="NCBI Taxonomy" id="3880"/>
    <lineage>
        <taxon>Eukaryota</taxon>
        <taxon>Viridiplantae</taxon>
        <taxon>Streptophyta</taxon>
        <taxon>Embryophyta</taxon>
        <taxon>Tracheophyta</taxon>
        <taxon>Spermatophyta</taxon>
        <taxon>Magnoliopsida</taxon>
        <taxon>eudicotyledons</taxon>
        <taxon>Gunneridae</taxon>
        <taxon>Pentapetalae</taxon>
        <taxon>rosids</taxon>
        <taxon>fabids</taxon>
        <taxon>Fabales</taxon>
        <taxon>Fabaceae</taxon>
        <taxon>Papilionoideae</taxon>
        <taxon>50 kb inversion clade</taxon>
        <taxon>NPAAA clade</taxon>
        <taxon>Hologalegina</taxon>
        <taxon>IRL clade</taxon>
        <taxon>Trifolieae</taxon>
        <taxon>Medicago</taxon>
    </lineage>
</organism>
<accession>A0A072VPK8</accession>
<name>A0A072VPK8_MEDTR</name>
<protein>
    <submittedName>
        <fullName evidence="2 3">Uncharacterized protein</fullName>
    </submittedName>
</protein>
<evidence type="ECO:0000313" key="4">
    <source>
        <dbReference type="Proteomes" id="UP000002051"/>
    </source>
</evidence>
<reference evidence="2 4" key="2">
    <citation type="journal article" date="2014" name="BMC Genomics">
        <title>An improved genome release (version Mt4.0) for the model legume Medicago truncatula.</title>
        <authorList>
            <person name="Tang H."/>
            <person name="Krishnakumar V."/>
            <person name="Bidwell S."/>
            <person name="Rosen B."/>
            <person name="Chan A."/>
            <person name="Zhou S."/>
            <person name="Gentzbittel L."/>
            <person name="Childs K.L."/>
            <person name="Yandell M."/>
            <person name="Gundlach H."/>
            <person name="Mayer K.F."/>
            <person name="Schwartz D.C."/>
            <person name="Town C.D."/>
        </authorList>
    </citation>
    <scope>GENOME REANNOTATION</scope>
    <source>
        <strain evidence="2">A17</strain>
        <strain evidence="3 4">cv. Jemalong A17</strain>
    </source>
</reference>
<gene>
    <name evidence="2" type="ordered locus">MTR_1g101283</name>
</gene>
<dbReference type="AlphaFoldDB" id="A0A072VPK8"/>
<dbReference type="EnsemblPlants" id="KEH43742">
    <property type="protein sequence ID" value="KEH43742"/>
    <property type="gene ID" value="MTR_1g101283"/>
</dbReference>